<feature type="transmembrane region" description="Helical" evidence="7">
    <location>
        <begin position="149"/>
        <end position="168"/>
    </location>
</feature>
<dbReference type="Pfam" id="PF13440">
    <property type="entry name" value="Polysacc_synt_3"/>
    <property type="match status" value="1"/>
</dbReference>
<dbReference type="Proteomes" id="UP000078386">
    <property type="component" value="Unassembled WGS sequence"/>
</dbReference>
<feature type="transmembrane region" description="Helical" evidence="7">
    <location>
        <begin position="360"/>
        <end position="377"/>
    </location>
</feature>
<dbReference type="CDD" id="cd13127">
    <property type="entry name" value="MATE_tuaB_like"/>
    <property type="match status" value="1"/>
</dbReference>
<evidence type="ECO:0000256" key="2">
    <source>
        <dbReference type="ARBA" id="ARBA00007430"/>
    </source>
</evidence>
<dbReference type="GO" id="GO:0005886">
    <property type="term" value="C:plasma membrane"/>
    <property type="evidence" value="ECO:0007669"/>
    <property type="project" value="UniProtKB-SubCell"/>
</dbReference>
<sequence length="493" mass="53666">MGLREKTINGAKWSAMATVVIIGLGLAQMTVLARLFDGHQFGLLTVSLVIIALADTLSDFGIANSIIQRKAISQIELTTLYWLNVGLGIAVFAAVYLLSDTIARLLHNPDLAPLIKTLSLAFVVIPHGQQFRALMQKELEFNKIGSIETAAVLSGFTFTVISACFWPLAMTAILGYLVNSAVRTLLFGYFGRKIYRPGLHFSLTTVMPNLRFGAWLTADSIVNYINTNLSTLTLARILGASVAGGYNLAYNVAVVPPMKLNPIITRVLFPAFAKIQDDTDKLRVNFYKLLSVVGIINFPALLGLMVVSNNFVPLVFGDKWLHIVPILQLLCVVGLLRSVGNPIGSLLMAKARVDISFKFNVFKTFLFIPAVIIGGQLGGAIGVTLGFLLVQIINTILSYFVMIKPVLGPGYRDYLLSLWLPFRLSLPTLIASYAVGRLLEGSVALSALLAMQVLAGVLSFALVIMLSRNSLLLELKKPLCRSGKLKTLLRVPD</sequence>
<evidence type="ECO:0000256" key="1">
    <source>
        <dbReference type="ARBA" id="ARBA00004651"/>
    </source>
</evidence>
<dbReference type="InterPro" id="IPR050833">
    <property type="entry name" value="Poly_Biosynth_Transport"/>
</dbReference>
<dbReference type="NCBIfam" id="NF007773">
    <property type="entry name" value="PRK10459.1"/>
    <property type="match status" value="1"/>
</dbReference>
<dbReference type="PANTHER" id="PTHR30250">
    <property type="entry name" value="PST FAMILY PREDICTED COLANIC ACID TRANSPORTER"/>
    <property type="match status" value="1"/>
</dbReference>
<feature type="transmembrane region" description="Helical" evidence="7">
    <location>
        <begin position="447"/>
        <end position="467"/>
    </location>
</feature>
<evidence type="ECO:0000256" key="4">
    <source>
        <dbReference type="ARBA" id="ARBA00022692"/>
    </source>
</evidence>
<dbReference type="AlphaFoldDB" id="A0A1B7K1R4"/>
<dbReference type="PATRIC" id="fig|1354264.4.peg.1783"/>
<feature type="transmembrane region" description="Helical" evidence="7">
    <location>
        <begin position="12"/>
        <end position="35"/>
    </location>
</feature>
<feature type="transmembrane region" description="Helical" evidence="7">
    <location>
        <begin position="41"/>
        <end position="67"/>
    </location>
</feature>
<keyword evidence="3" id="KW-1003">Cell membrane</keyword>
<dbReference type="RefSeq" id="WP_064544342.1">
    <property type="nucleotide sequence ID" value="NZ_LXEU01000039.1"/>
</dbReference>
<organism evidence="8 9">
    <name type="scientific">Kluyvera georgiana ATCC 51603</name>
    <dbReference type="NCBI Taxonomy" id="1354264"/>
    <lineage>
        <taxon>Bacteria</taxon>
        <taxon>Pseudomonadati</taxon>
        <taxon>Pseudomonadota</taxon>
        <taxon>Gammaproteobacteria</taxon>
        <taxon>Enterobacterales</taxon>
        <taxon>Enterobacteriaceae</taxon>
        <taxon>Kluyvera</taxon>
    </lineage>
</organism>
<protein>
    <submittedName>
        <fullName evidence="8">Lipopolysaccharide biosynthesis protein</fullName>
    </submittedName>
</protein>
<evidence type="ECO:0000313" key="8">
    <source>
        <dbReference type="EMBL" id="OAT54101.1"/>
    </source>
</evidence>
<feature type="transmembrane region" description="Helical" evidence="7">
    <location>
        <begin position="414"/>
        <end position="435"/>
    </location>
</feature>
<dbReference type="PANTHER" id="PTHR30250:SF10">
    <property type="entry name" value="LIPOPOLYSACCHARIDE BIOSYNTHESIS PROTEIN WZXC"/>
    <property type="match status" value="1"/>
</dbReference>
<comment type="subcellular location">
    <subcellularLocation>
        <location evidence="1">Cell membrane</location>
        <topology evidence="1">Multi-pass membrane protein</topology>
    </subcellularLocation>
</comment>
<gene>
    <name evidence="8" type="ORF">M989_01713</name>
</gene>
<evidence type="ECO:0000256" key="7">
    <source>
        <dbReference type="SAM" id="Phobius"/>
    </source>
</evidence>
<feature type="transmembrane region" description="Helical" evidence="7">
    <location>
        <begin position="79"/>
        <end position="99"/>
    </location>
</feature>
<keyword evidence="4 7" id="KW-0812">Transmembrane</keyword>
<dbReference type="EMBL" id="LXEU01000039">
    <property type="protein sequence ID" value="OAT54101.1"/>
    <property type="molecule type" value="Genomic_DNA"/>
</dbReference>
<proteinExistence type="inferred from homology"/>
<keyword evidence="6 7" id="KW-0472">Membrane</keyword>
<feature type="transmembrane region" description="Helical" evidence="7">
    <location>
        <begin position="320"/>
        <end position="339"/>
    </location>
</feature>
<evidence type="ECO:0000256" key="6">
    <source>
        <dbReference type="ARBA" id="ARBA00023136"/>
    </source>
</evidence>
<accession>A0A1B7K1R4</accession>
<reference evidence="8 9" key="1">
    <citation type="submission" date="2016-04" db="EMBL/GenBank/DDBJ databases">
        <title>ATOL: Assembling a taxonomically balanced genome-scale reconstruction of the evolutionary history of the Enterobacteriaceae.</title>
        <authorList>
            <person name="Plunkett G.III."/>
            <person name="Neeno-Eckwall E.C."/>
            <person name="Glasner J.D."/>
            <person name="Perna N.T."/>
        </authorList>
    </citation>
    <scope>NUCLEOTIDE SEQUENCE [LARGE SCALE GENOMIC DNA]</scope>
    <source>
        <strain evidence="8 9">ATCC 51603</strain>
    </source>
</reference>
<comment type="caution">
    <text evidence="8">The sequence shown here is derived from an EMBL/GenBank/DDBJ whole genome shotgun (WGS) entry which is preliminary data.</text>
</comment>
<feature type="transmembrane region" description="Helical" evidence="7">
    <location>
        <begin position="383"/>
        <end position="402"/>
    </location>
</feature>
<evidence type="ECO:0000256" key="5">
    <source>
        <dbReference type="ARBA" id="ARBA00022989"/>
    </source>
</evidence>
<evidence type="ECO:0000313" key="9">
    <source>
        <dbReference type="Proteomes" id="UP000078386"/>
    </source>
</evidence>
<comment type="similarity">
    <text evidence="2">Belongs to the polysaccharide synthase family.</text>
</comment>
<keyword evidence="5 7" id="KW-1133">Transmembrane helix</keyword>
<feature type="transmembrane region" description="Helical" evidence="7">
    <location>
        <begin position="289"/>
        <end position="308"/>
    </location>
</feature>
<name>A0A1B7K1R4_9ENTR</name>
<keyword evidence="9" id="KW-1185">Reference proteome</keyword>
<evidence type="ECO:0000256" key="3">
    <source>
        <dbReference type="ARBA" id="ARBA00022475"/>
    </source>
</evidence>